<reference evidence="2" key="2">
    <citation type="submission" date="2020-09" db="EMBL/GenBank/DDBJ databases">
        <authorList>
            <person name="Sun Q."/>
            <person name="Ohkuma M."/>
        </authorList>
    </citation>
    <scope>NUCLEOTIDE SEQUENCE</scope>
    <source>
        <strain evidence="2">JCM 4637</strain>
    </source>
</reference>
<proteinExistence type="predicted"/>
<organism evidence="2 3">
    <name type="scientific">Streptomyces finlayi</name>
    <dbReference type="NCBI Taxonomy" id="67296"/>
    <lineage>
        <taxon>Bacteria</taxon>
        <taxon>Bacillati</taxon>
        <taxon>Actinomycetota</taxon>
        <taxon>Actinomycetes</taxon>
        <taxon>Kitasatosporales</taxon>
        <taxon>Streptomycetaceae</taxon>
        <taxon>Streptomyces</taxon>
    </lineage>
</organism>
<comment type="caution">
    <text evidence="2">The sequence shown here is derived from an EMBL/GenBank/DDBJ whole genome shotgun (WGS) entry which is preliminary data.</text>
</comment>
<reference evidence="2" key="1">
    <citation type="journal article" date="2014" name="Int. J. Syst. Evol. Microbiol.">
        <title>Complete genome sequence of Corynebacterium casei LMG S-19264T (=DSM 44701T), isolated from a smear-ripened cheese.</title>
        <authorList>
            <consortium name="US DOE Joint Genome Institute (JGI-PGF)"/>
            <person name="Walter F."/>
            <person name="Albersmeier A."/>
            <person name="Kalinowski J."/>
            <person name="Ruckert C."/>
        </authorList>
    </citation>
    <scope>NUCLEOTIDE SEQUENCE</scope>
    <source>
        <strain evidence="2">JCM 4637</strain>
    </source>
</reference>
<keyword evidence="1" id="KW-0732">Signal</keyword>
<evidence type="ECO:0000313" key="3">
    <source>
        <dbReference type="Proteomes" id="UP000638353"/>
    </source>
</evidence>
<accession>A0A919CG94</accession>
<evidence type="ECO:0000313" key="2">
    <source>
        <dbReference type="EMBL" id="GHD20058.1"/>
    </source>
</evidence>
<protein>
    <submittedName>
        <fullName evidence="2">Uncharacterized protein</fullName>
    </submittedName>
</protein>
<evidence type="ECO:0000256" key="1">
    <source>
        <dbReference type="SAM" id="SignalP"/>
    </source>
</evidence>
<name>A0A919CG94_9ACTN</name>
<dbReference type="Proteomes" id="UP000638353">
    <property type="component" value="Unassembled WGS sequence"/>
</dbReference>
<feature type="signal peptide" evidence="1">
    <location>
        <begin position="1"/>
        <end position="27"/>
    </location>
</feature>
<feature type="chain" id="PRO_5037332895" evidence="1">
    <location>
        <begin position="28"/>
        <end position="139"/>
    </location>
</feature>
<dbReference type="AlphaFoldDB" id="A0A919CG94"/>
<gene>
    <name evidence="2" type="ORF">GCM10010334_84250</name>
</gene>
<dbReference type="RefSeq" id="WP_189828700.1">
    <property type="nucleotide sequence ID" value="NZ_BMVC01000038.1"/>
</dbReference>
<dbReference type="EMBL" id="BMVC01000038">
    <property type="protein sequence ID" value="GHD20058.1"/>
    <property type="molecule type" value="Genomic_DNA"/>
</dbReference>
<sequence length="139" mass="14782">MTRSAALAVAAMGFLTLPLLTTSPALAAPSVPPPGVYVEQSSHLRCVPGRFCITGTSPTGKDVRILAGAGIPDTSKVVMDEEGGKTLATEGGSTLFNVTYMDYCLYSQTRYRGSLKRVKAHTHEDDQTFKFASVRPCPA</sequence>